<evidence type="ECO:0000256" key="2">
    <source>
        <dbReference type="ARBA" id="ARBA00022481"/>
    </source>
</evidence>
<dbReference type="InterPro" id="IPR036769">
    <property type="entry name" value="Ribosomal_uL11_C_sf"/>
</dbReference>
<dbReference type="SMART" id="SM00649">
    <property type="entry name" value="RL11"/>
    <property type="match status" value="1"/>
</dbReference>
<dbReference type="Pfam" id="PF00298">
    <property type="entry name" value="Ribosomal_L11"/>
    <property type="match status" value="1"/>
</dbReference>
<dbReference type="HAMAP" id="MF_00736">
    <property type="entry name" value="Ribosomal_uL11"/>
    <property type="match status" value="1"/>
</dbReference>
<feature type="domain" description="Large ribosomal subunit protein uL11 C-terminal" evidence="7">
    <location>
        <begin position="84"/>
        <end position="150"/>
    </location>
</feature>
<dbReference type="InterPro" id="IPR020783">
    <property type="entry name" value="Ribosomal_uL11_C"/>
</dbReference>
<keyword evidence="10" id="KW-1185">Reference proteome</keyword>
<evidence type="ECO:0000256" key="5">
    <source>
        <dbReference type="HAMAP-Rule" id="MF_00736"/>
    </source>
</evidence>
<comment type="caution">
    <text evidence="9">The sequence shown here is derived from an EMBL/GenBank/DDBJ whole genome shotgun (WGS) entry which is preliminary data.</text>
</comment>
<organism evidence="9 10">
    <name type="scientific">Candidatus Hodgkinia cicadicola</name>
    <dbReference type="NCBI Taxonomy" id="573658"/>
    <lineage>
        <taxon>Bacteria</taxon>
        <taxon>Pseudomonadati</taxon>
        <taxon>Pseudomonadota</taxon>
        <taxon>Alphaproteobacteria</taxon>
        <taxon>Hyphomicrobiales</taxon>
        <taxon>Candidatus Hodgkinia</taxon>
    </lineage>
</organism>
<dbReference type="PANTHER" id="PTHR11661">
    <property type="entry name" value="60S RIBOSOMAL PROTEIN L12"/>
    <property type="match status" value="1"/>
</dbReference>
<dbReference type="EMBL" id="NXGL01000001">
    <property type="protein sequence ID" value="PIM95172.1"/>
    <property type="molecule type" value="Genomic_DNA"/>
</dbReference>
<comment type="PTM">
    <text evidence="5">One or more lysine residues are methylated.</text>
</comment>
<comment type="function">
    <text evidence="5">Forms part of the ribosomal stalk which helps the ribosome interact with GTP-bound translation factors.</text>
</comment>
<dbReference type="Pfam" id="PF03946">
    <property type="entry name" value="Ribosomal_L11_N"/>
    <property type="match status" value="1"/>
</dbReference>
<dbReference type="PANTHER" id="PTHR11661:SF1">
    <property type="entry name" value="LARGE RIBOSOMAL SUBUNIT PROTEIN UL11M"/>
    <property type="match status" value="1"/>
</dbReference>
<evidence type="ECO:0000256" key="3">
    <source>
        <dbReference type="ARBA" id="ARBA00022980"/>
    </source>
</evidence>
<dbReference type="Gene3D" id="3.30.1550.10">
    <property type="entry name" value="Ribosomal protein L11/L12, N-terminal domain"/>
    <property type="match status" value="1"/>
</dbReference>
<keyword evidence="5" id="KW-0699">rRNA-binding</keyword>
<feature type="domain" description="Large ribosomal subunit protein uL11 N-terminal" evidence="8">
    <location>
        <begin position="20"/>
        <end position="78"/>
    </location>
</feature>
<keyword evidence="5" id="KW-0694">RNA-binding</keyword>
<evidence type="ECO:0000259" key="8">
    <source>
        <dbReference type="Pfam" id="PF03946"/>
    </source>
</evidence>
<comment type="subunit">
    <text evidence="5">Part of the ribosomal stalk of the 50S ribosomal subunit. Interacts with L10 and the large rRNA to form the base of the stalk. L10 forms an elongated spine to which L12 dimers bind in a sequential fashion forming a multimeric L10(L12)X complex.</text>
</comment>
<comment type="similarity">
    <text evidence="1 5 6">Belongs to the universal ribosomal protein uL11 family.</text>
</comment>
<proteinExistence type="inferred from homology"/>
<sequence>MPKSVVMVRLDWWNMDRDYIKLRLHAKVAKPSPAINVVLGPKKLNVHEFCKRFNELTNSNNRSEVLCVKVYLYPDKSYDIVINNPPITCLIKRLLSLVGGSDKPNKNIVGKVNKQHVLKLIKTKQNDINTFRIKYAFKLILGSLKSMGIGIGN</sequence>
<evidence type="ECO:0000256" key="6">
    <source>
        <dbReference type="RuleBase" id="RU003978"/>
    </source>
</evidence>
<evidence type="ECO:0000256" key="4">
    <source>
        <dbReference type="ARBA" id="ARBA00023274"/>
    </source>
</evidence>
<name>A0ABX4MFB5_9HYPH</name>
<dbReference type="InterPro" id="IPR020784">
    <property type="entry name" value="Ribosomal_uL11_N"/>
</dbReference>
<keyword evidence="2 5" id="KW-0488">Methylation</keyword>
<evidence type="ECO:0000256" key="1">
    <source>
        <dbReference type="ARBA" id="ARBA00010537"/>
    </source>
</evidence>
<evidence type="ECO:0000259" key="7">
    <source>
        <dbReference type="Pfam" id="PF00298"/>
    </source>
</evidence>
<dbReference type="InterPro" id="IPR036796">
    <property type="entry name" value="Ribosomal_uL11_N_sf"/>
</dbReference>
<protein>
    <recommendedName>
        <fullName evidence="5">Large ribosomal subunit protein uL11</fullName>
    </recommendedName>
</protein>
<gene>
    <name evidence="5 9" type="primary">rplK</name>
    <name evidence="9" type="ORF">MAGCAS_14</name>
</gene>
<dbReference type="InterPro" id="IPR000911">
    <property type="entry name" value="Ribosomal_uL11"/>
</dbReference>
<evidence type="ECO:0000313" key="10">
    <source>
        <dbReference type="Proteomes" id="UP000229707"/>
    </source>
</evidence>
<dbReference type="CDD" id="cd00349">
    <property type="entry name" value="Ribosomal_L11"/>
    <property type="match status" value="1"/>
</dbReference>
<evidence type="ECO:0000313" key="9">
    <source>
        <dbReference type="EMBL" id="PIM95172.1"/>
    </source>
</evidence>
<keyword evidence="3 5" id="KW-0689">Ribosomal protein</keyword>
<dbReference type="SUPFAM" id="SSF54747">
    <property type="entry name" value="Ribosomal L11/L12e N-terminal domain"/>
    <property type="match status" value="1"/>
</dbReference>
<dbReference type="Gene3D" id="1.10.10.250">
    <property type="entry name" value="Ribosomal protein L11, C-terminal domain"/>
    <property type="match status" value="1"/>
</dbReference>
<accession>A0ABX4MFB5</accession>
<reference evidence="9" key="1">
    <citation type="submission" date="2017-09" db="EMBL/GenBank/DDBJ databases">
        <authorList>
            <person name="Campbell M.A."/>
            <person name="Lukasik P."/>
            <person name="Simon C."/>
            <person name="McCutcheon J.P."/>
        </authorList>
    </citation>
    <scope>NUCLEOTIDE SEQUENCE [LARGE SCALE GENOMIC DNA]</scope>
    <source>
        <strain evidence="9">MAGCAS</strain>
    </source>
</reference>
<dbReference type="SUPFAM" id="SSF46906">
    <property type="entry name" value="Ribosomal protein L11, C-terminal domain"/>
    <property type="match status" value="1"/>
</dbReference>
<keyword evidence="4 5" id="KW-0687">Ribonucleoprotein</keyword>
<dbReference type="Proteomes" id="UP000229707">
    <property type="component" value="Unassembled WGS sequence"/>
</dbReference>